<reference evidence="11" key="1">
    <citation type="journal article" date="2015" name="BMC Genomics">
        <title>Genomic and transcriptomic analysis of the endophytic fungus Pestalotiopsis fici reveals its lifestyle and high potential for synthesis of natural products.</title>
        <authorList>
            <person name="Wang X."/>
            <person name="Zhang X."/>
            <person name="Liu L."/>
            <person name="Xiang M."/>
            <person name="Wang W."/>
            <person name="Sun X."/>
            <person name="Che Y."/>
            <person name="Guo L."/>
            <person name="Liu G."/>
            <person name="Guo L."/>
            <person name="Wang C."/>
            <person name="Yin W.B."/>
            <person name="Stadler M."/>
            <person name="Zhang X."/>
            <person name="Liu X."/>
        </authorList>
    </citation>
    <scope>NUCLEOTIDE SEQUENCE [LARGE SCALE GENOMIC DNA]</scope>
    <source>
        <strain evidence="11">W106-1 / CGMCC3.15140</strain>
    </source>
</reference>
<dbReference type="SUPFAM" id="SSF103473">
    <property type="entry name" value="MFS general substrate transporter"/>
    <property type="match status" value="1"/>
</dbReference>
<feature type="transmembrane region" description="Helical" evidence="8">
    <location>
        <begin position="84"/>
        <end position="104"/>
    </location>
</feature>
<dbReference type="GO" id="GO:0022857">
    <property type="term" value="F:transmembrane transporter activity"/>
    <property type="evidence" value="ECO:0007669"/>
    <property type="project" value="InterPro"/>
</dbReference>
<evidence type="ECO:0000313" key="10">
    <source>
        <dbReference type="EMBL" id="ETS75537.1"/>
    </source>
</evidence>
<dbReference type="RefSeq" id="XP_007839253.1">
    <property type="nucleotide sequence ID" value="XM_007841062.1"/>
</dbReference>
<keyword evidence="3" id="KW-1003">Cell membrane</keyword>
<dbReference type="HOGENOM" id="CLU_008455_11_6_1"/>
<dbReference type="PANTHER" id="PTHR23502">
    <property type="entry name" value="MAJOR FACILITATOR SUPERFAMILY"/>
    <property type="match status" value="1"/>
</dbReference>
<evidence type="ECO:0000256" key="2">
    <source>
        <dbReference type="ARBA" id="ARBA00022448"/>
    </source>
</evidence>
<comment type="subcellular location">
    <subcellularLocation>
        <location evidence="1">Cell membrane</location>
        <topology evidence="1">Multi-pass membrane protein</topology>
    </subcellularLocation>
</comment>
<dbReference type="InterPro" id="IPR011701">
    <property type="entry name" value="MFS"/>
</dbReference>
<dbReference type="InParanoid" id="W3WQU7"/>
<protein>
    <recommendedName>
        <fullName evidence="9">Major facilitator superfamily (MFS) profile domain-containing protein</fullName>
    </recommendedName>
</protein>
<dbReference type="InterPro" id="IPR020846">
    <property type="entry name" value="MFS_dom"/>
</dbReference>
<evidence type="ECO:0000259" key="9">
    <source>
        <dbReference type="PROSITE" id="PS50850"/>
    </source>
</evidence>
<dbReference type="InterPro" id="IPR036259">
    <property type="entry name" value="MFS_trans_sf"/>
</dbReference>
<dbReference type="KEGG" id="pfy:PFICI_12481"/>
<keyword evidence="6 8" id="KW-0472">Membrane</keyword>
<accession>W3WQU7</accession>
<gene>
    <name evidence="10" type="ORF">PFICI_12481</name>
</gene>
<dbReference type="FunFam" id="1.20.1250.20:FF:000082">
    <property type="entry name" value="MFS multidrug transporter, putative"/>
    <property type="match status" value="1"/>
</dbReference>
<comment type="similarity">
    <text evidence="7">Belongs to the major facilitator superfamily. DHA1 family. Polyamines/proton antiporter (TC 2.A.1.2.16) subfamily.</text>
</comment>
<proteinExistence type="inferred from homology"/>
<keyword evidence="5 8" id="KW-1133">Transmembrane helix</keyword>
<feature type="transmembrane region" description="Helical" evidence="8">
    <location>
        <begin position="206"/>
        <end position="224"/>
    </location>
</feature>
<dbReference type="GO" id="GO:0005886">
    <property type="term" value="C:plasma membrane"/>
    <property type="evidence" value="ECO:0007669"/>
    <property type="project" value="UniProtKB-SubCell"/>
</dbReference>
<dbReference type="AlphaFoldDB" id="W3WQU7"/>
<feature type="transmembrane region" description="Helical" evidence="8">
    <location>
        <begin position="299"/>
        <end position="321"/>
    </location>
</feature>
<evidence type="ECO:0000256" key="1">
    <source>
        <dbReference type="ARBA" id="ARBA00004651"/>
    </source>
</evidence>
<evidence type="ECO:0000256" key="6">
    <source>
        <dbReference type="ARBA" id="ARBA00023136"/>
    </source>
</evidence>
<feature type="transmembrane region" description="Helical" evidence="8">
    <location>
        <begin position="342"/>
        <end position="363"/>
    </location>
</feature>
<name>W3WQU7_PESFW</name>
<feature type="transmembrane region" description="Helical" evidence="8">
    <location>
        <begin position="116"/>
        <end position="143"/>
    </location>
</feature>
<dbReference type="PANTHER" id="PTHR23502:SF186">
    <property type="entry name" value="MAJOR FACILITATOR SUPERFAMILY (MFS) PROFILE DOMAIN-CONTAINING PROTEIN"/>
    <property type="match status" value="1"/>
</dbReference>
<feature type="domain" description="Major facilitator superfamily (MFS) profile" evidence="9">
    <location>
        <begin position="50"/>
        <end position="459"/>
    </location>
</feature>
<evidence type="ECO:0000256" key="8">
    <source>
        <dbReference type="SAM" id="Phobius"/>
    </source>
</evidence>
<feature type="transmembrane region" description="Helical" evidence="8">
    <location>
        <begin position="434"/>
        <end position="455"/>
    </location>
</feature>
<dbReference type="EMBL" id="KI912118">
    <property type="protein sequence ID" value="ETS75537.1"/>
    <property type="molecule type" value="Genomic_DNA"/>
</dbReference>
<keyword evidence="2" id="KW-0813">Transport</keyword>
<dbReference type="eggNOG" id="KOG0255">
    <property type="taxonomic scope" value="Eukaryota"/>
</dbReference>
<dbReference type="OrthoDB" id="3365399at2759"/>
<dbReference type="CDD" id="cd17323">
    <property type="entry name" value="MFS_Tpo1_MDR_like"/>
    <property type="match status" value="1"/>
</dbReference>
<dbReference type="Gene3D" id="1.20.1250.20">
    <property type="entry name" value="MFS general substrate transporter like domains"/>
    <property type="match status" value="1"/>
</dbReference>
<feature type="transmembrane region" description="Helical" evidence="8">
    <location>
        <begin position="369"/>
        <end position="394"/>
    </location>
</feature>
<evidence type="ECO:0000256" key="7">
    <source>
        <dbReference type="ARBA" id="ARBA00038459"/>
    </source>
</evidence>
<keyword evidence="4 8" id="KW-0812">Transmembrane</keyword>
<evidence type="ECO:0000256" key="5">
    <source>
        <dbReference type="ARBA" id="ARBA00022989"/>
    </source>
</evidence>
<dbReference type="Pfam" id="PF07690">
    <property type="entry name" value="MFS_1"/>
    <property type="match status" value="1"/>
</dbReference>
<sequence length="489" mass="54482">MSTTIEKTIVPRELETVGIMPPTTEAVGRISQESLVEPPAIWSQRQKWLYTCITVSLPMMTSFSCSVQTPALTAIAAELHTTRIVAALSATTYFVGSVGGYFFFAPLSEFFGRNPVYYSTFSLFTLTNLASALTPNISALLVFRFFNGLFGAPSVANSGGSLADLWAPEERSVPFALFTAACFCGPVIAPLIGGFLTQYAGWRWNFWLMFILCCVLLVLLVVFVPETYPTKRKGYQAAKRSQKEWTKEFRQSLARPWLMFFREPILFFLSLYMSFIYGVLFLKFTAYPVVFQKSRGWSLSISGLSFLGITAGMILATILSTRLNQIRLRYVKRLGPVPEARLPHLIPIAWLMPISLFIFAWTAEPPAHWIIPILAGVPFGFGLVFLFLGINAYLTDCYERYSASALAANSLLRCVFGGSFAVLADVMYSGLGTAWAVSVLGFVALALTPMPWVFYRYGPYLRSKSKYHCLASESQVAPRDMISEQQSKV</sequence>
<evidence type="ECO:0000256" key="3">
    <source>
        <dbReference type="ARBA" id="ARBA00022475"/>
    </source>
</evidence>
<organism evidence="10 11">
    <name type="scientific">Pestalotiopsis fici (strain W106-1 / CGMCC3.15140)</name>
    <dbReference type="NCBI Taxonomy" id="1229662"/>
    <lineage>
        <taxon>Eukaryota</taxon>
        <taxon>Fungi</taxon>
        <taxon>Dikarya</taxon>
        <taxon>Ascomycota</taxon>
        <taxon>Pezizomycotina</taxon>
        <taxon>Sordariomycetes</taxon>
        <taxon>Xylariomycetidae</taxon>
        <taxon>Amphisphaeriales</taxon>
        <taxon>Sporocadaceae</taxon>
        <taxon>Pestalotiopsis</taxon>
    </lineage>
</organism>
<dbReference type="Proteomes" id="UP000030651">
    <property type="component" value="Unassembled WGS sequence"/>
</dbReference>
<evidence type="ECO:0000256" key="4">
    <source>
        <dbReference type="ARBA" id="ARBA00022692"/>
    </source>
</evidence>
<dbReference type="GeneID" id="19277494"/>
<feature type="transmembrane region" description="Helical" evidence="8">
    <location>
        <begin position="406"/>
        <end position="428"/>
    </location>
</feature>
<feature type="transmembrane region" description="Helical" evidence="8">
    <location>
        <begin position="265"/>
        <end position="287"/>
    </location>
</feature>
<dbReference type="OMA" id="PPTHWIV"/>
<dbReference type="PROSITE" id="PS50850">
    <property type="entry name" value="MFS"/>
    <property type="match status" value="1"/>
</dbReference>
<feature type="transmembrane region" description="Helical" evidence="8">
    <location>
        <begin position="175"/>
        <end position="200"/>
    </location>
</feature>
<evidence type="ECO:0000313" key="11">
    <source>
        <dbReference type="Proteomes" id="UP000030651"/>
    </source>
</evidence>
<keyword evidence="11" id="KW-1185">Reference proteome</keyword>